<dbReference type="Gene3D" id="2.10.110.10">
    <property type="entry name" value="Cysteine Rich Protein"/>
    <property type="match status" value="3"/>
</dbReference>
<evidence type="ECO:0000256" key="2">
    <source>
        <dbReference type="ARBA" id="ARBA00022737"/>
    </source>
</evidence>
<evidence type="ECO:0000313" key="8">
    <source>
        <dbReference type="EMBL" id="ALS04659.1"/>
    </source>
</evidence>
<feature type="domain" description="LIM zinc-binding" evidence="7">
    <location>
        <begin position="125"/>
        <end position="184"/>
    </location>
</feature>
<feature type="domain" description="LIM zinc-binding" evidence="7">
    <location>
        <begin position="64"/>
        <end position="124"/>
    </location>
</feature>
<organism evidence="8">
    <name type="scientific">Pseudodiaptomus poplesia</name>
    <dbReference type="NCBI Taxonomy" id="213370"/>
    <lineage>
        <taxon>Eukaryota</taxon>
        <taxon>Metazoa</taxon>
        <taxon>Ecdysozoa</taxon>
        <taxon>Arthropoda</taxon>
        <taxon>Crustacea</taxon>
        <taxon>Multicrustacea</taxon>
        <taxon>Hexanauplia</taxon>
        <taxon>Copepoda</taxon>
        <taxon>Calanoida</taxon>
        <taxon>Pseudodiaptomidae</taxon>
        <taxon>Pseudodiaptomus</taxon>
    </lineage>
</organism>
<evidence type="ECO:0000259" key="7">
    <source>
        <dbReference type="PROSITE" id="PS50023"/>
    </source>
</evidence>
<evidence type="ECO:0000256" key="6">
    <source>
        <dbReference type="PROSITE-ProRule" id="PRU00125"/>
    </source>
</evidence>
<dbReference type="Pfam" id="PF00412">
    <property type="entry name" value="LIM"/>
    <property type="match status" value="3"/>
</dbReference>
<dbReference type="PANTHER" id="PTHR24207">
    <property type="entry name" value="ZYX102 PROTEIN"/>
    <property type="match status" value="1"/>
</dbReference>
<dbReference type="EMBL" id="KT754825">
    <property type="protein sequence ID" value="ALS04659.1"/>
    <property type="molecule type" value="mRNA"/>
</dbReference>
<evidence type="ECO:0000256" key="1">
    <source>
        <dbReference type="ARBA" id="ARBA00022723"/>
    </source>
</evidence>
<keyword evidence="1 6" id="KW-0479">Metal-binding</keyword>
<dbReference type="SUPFAM" id="SSF57716">
    <property type="entry name" value="Glucocorticoid receptor-like (DNA-binding domain)"/>
    <property type="match status" value="2"/>
</dbReference>
<dbReference type="GO" id="GO:0046872">
    <property type="term" value="F:metal ion binding"/>
    <property type="evidence" value="ECO:0007669"/>
    <property type="project" value="UniProtKB-KW"/>
</dbReference>
<comment type="subcellular location">
    <subcellularLocation>
        <location evidence="5">Cytoplasm</location>
        <location evidence="5">Myofibril</location>
        <location evidence="5">Sarcomere</location>
        <location evidence="5">M line</location>
    </subcellularLocation>
</comment>
<dbReference type="CDD" id="cd08368">
    <property type="entry name" value="LIM"/>
    <property type="match status" value="1"/>
</dbReference>
<evidence type="ECO:0000256" key="4">
    <source>
        <dbReference type="ARBA" id="ARBA00023038"/>
    </source>
</evidence>
<dbReference type="AlphaFoldDB" id="A0A0U2IGC0"/>
<dbReference type="InterPro" id="IPR001781">
    <property type="entry name" value="Znf_LIM"/>
</dbReference>
<dbReference type="PANTHER" id="PTHR24207:SF2">
    <property type="entry name" value="ZYX102 PROTEIN"/>
    <property type="match status" value="1"/>
</dbReference>
<dbReference type="PROSITE" id="PS00478">
    <property type="entry name" value="LIM_DOMAIN_1"/>
    <property type="match status" value="3"/>
</dbReference>
<keyword evidence="3 6" id="KW-0862">Zinc</keyword>
<dbReference type="GO" id="GO:0055120">
    <property type="term" value="C:striated muscle dense body"/>
    <property type="evidence" value="ECO:0007669"/>
    <property type="project" value="UniProtKB-ARBA"/>
</dbReference>
<accession>A0A0U2IGC0</accession>
<evidence type="ECO:0000256" key="3">
    <source>
        <dbReference type="ARBA" id="ARBA00022833"/>
    </source>
</evidence>
<dbReference type="GO" id="GO:0031430">
    <property type="term" value="C:M band"/>
    <property type="evidence" value="ECO:0007669"/>
    <property type="project" value="UniProtKB-SubCell"/>
</dbReference>
<name>A0A0U2IGC0_9MAXI</name>
<dbReference type="PROSITE" id="PS50023">
    <property type="entry name" value="LIM_DOMAIN_2"/>
    <property type="match status" value="3"/>
</dbReference>
<protein>
    <submittedName>
        <fullName evidence="8">Paxillin-like isoform X4</fullName>
    </submittedName>
</protein>
<keyword evidence="4 6" id="KW-0440">LIM domain</keyword>
<sequence length="184" mass="21073">MGDTMICAVCNEDITDKAMKAKDLFYHEKHFTCVDCKADLRAIPVYSKDGVLYCEDDYRKRYVPKCAKCDQHVTSDCVRAMDRTWHPEHFQCYGCLTQFTQNMSYREKDGKPYCEHCYTDTVLPKCGGCANPITDRALKAFDKQWHIKCFVCVECKTTFEGAKNFYSLEGNPVCGPCAGVKEED</sequence>
<keyword evidence="2" id="KW-0677">Repeat</keyword>
<evidence type="ECO:0000256" key="5">
    <source>
        <dbReference type="ARBA" id="ARBA00037833"/>
    </source>
</evidence>
<proteinExistence type="evidence at transcript level"/>
<dbReference type="FunFam" id="2.10.110.10:FF:000009">
    <property type="entry name" value="Paxillin isoform 1"/>
    <property type="match status" value="1"/>
</dbReference>
<dbReference type="SMART" id="SM00132">
    <property type="entry name" value="LIM"/>
    <property type="match status" value="3"/>
</dbReference>
<reference evidence="8" key="1">
    <citation type="journal article" date="2015" name="Sci. Rep.">
        <title>Spliced leader RNA trans-splicing discovered in copepods.</title>
        <authorList>
            <person name="Yang F."/>
            <person name="Xu D."/>
            <person name="Zhuang Y."/>
            <person name="Yi X."/>
            <person name="Huang Y."/>
            <person name="Chen H."/>
            <person name="Lin S."/>
            <person name="Campbell D.A."/>
            <person name="Sturm N.R."/>
            <person name="Liu G."/>
            <person name="Zhang H."/>
        </authorList>
    </citation>
    <scope>NUCLEOTIDE SEQUENCE</scope>
</reference>
<feature type="domain" description="LIM zinc-binding" evidence="7">
    <location>
        <begin position="5"/>
        <end position="63"/>
    </location>
</feature>